<organism evidence="3 4">
    <name type="scientific">Humibacter ginsenosidimutans</name>
    <dbReference type="NCBI Taxonomy" id="2599293"/>
    <lineage>
        <taxon>Bacteria</taxon>
        <taxon>Bacillati</taxon>
        <taxon>Actinomycetota</taxon>
        <taxon>Actinomycetes</taxon>
        <taxon>Micrococcales</taxon>
        <taxon>Microbacteriaceae</taxon>
        <taxon>Humibacter</taxon>
    </lineage>
</organism>
<sequence>MLNQLDGVFHALADSTRRSMVERLSAGDLSVSELAEPLTMSLPAVLQHVRVLEASGLVHSRKTGRVRTCSLDRALFTRAESWFLQRRTEWNDRLDRLGEHLARDDDHGGREGHEHDDKENRR</sequence>
<proteinExistence type="predicted"/>
<feature type="region of interest" description="Disordered" evidence="1">
    <location>
        <begin position="101"/>
        <end position="122"/>
    </location>
</feature>
<dbReference type="EMBL" id="CP042305">
    <property type="protein sequence ID" value="QDZ13557.1"/>
    <property type="molecule type" value="Genomic_DNA"/>
</dbReference>
<dbReference type="InterPro" id="IPR036390">
    <property type="entry name" value="WH_DNA-bd_sf"/>
</dbReference>
<feature type="domain" description="HTH arsR-type" evidence="2">
    <location>
        <begin position="1"/>
        <end position="91"/>
    </location>
</feature>
<dbReference type="SUPFAM" id="SSF46785">
    <property type="entry name" value="Winged helix' DNA-binding domain"/>
    <property type="match status" value="1"/>
</dbReference>
<evidence type="ECO:0000313" key="3">
    <source>
        <dbReference type="EMBL" id="QDZ13557.1"/>
    </source>
</evidence>
<evidence type="ECO:0000256" key="1">
    <source>
        <dbReference type="SAM" id="MobiDB-lite"/>
    </source>
</evidence>
<dbReference type="GO" id="GO:0003700">
    <property type="term" value="F:DNA-binding transcription factor activity"/>
    <property type="evidence" value="ECO:0007669"/>
    <property type="project" value="InterPro"/>
</dbReference>
<dbReference type="CDD" id="cd00090">
    <property type="entry name" value="HTH_ARSR"/>
    <property type="match status" value="1"/>
</dbReference>
<evidence type="ECO:0000313" key="4">
    <source>
        <dbReference type="Proteomes" id="UP000320216"/>
    </source>
</evidence>
<dbReference type="Pfam" id="PF12840">
    <property type="entry name" value="HTH_20"/>
    <property type="match status" value="1"/>
</dbReference>
<dbReference type="InterPro" id="IPR036388">
    <property type="entry name" value="WH-like_DNA-bd_sf"/>
</dbReference>
<evidence type="ECO:0000259" key="2">
    <source>
        <dbReference type="PROSITE" id="PS50987"/>
    </source>
</evidence>
<dbReference type="PROSITE" id="PS50987">
    <property type="entry name" value="HTH_ARSR_2"/>
    <property type="match status" value="1"/>
</dbReference>
<dbReference type="OrthoDB" id="9806976at2"/>
<dbReference type="NCBIfam" id="NF033788">
    <property type="entry name" value="HTH_metalloreg"/>
    <property type="match status" value="1"/>
</dbReference>
<protein>
    <submittedName>
        <fullName evidence="3">Winged helix-turn-helix transcriptional regulator</fullName>
    </submittedName>
</protein>
<gene>
    <name evidence="3" type="ORF">FPZ11_00935</name>
</gene>
<keyword evidence="4" id="KW-1185">Reference proteome</keyword>
<dbReference type="PRINTS" id="PR00778">
    <property type="entry name" value="HTHARSR"/>
</dbReference>
<dbReference type="PANTHER" id="PTHR38600">
    <property type="entry name" value="TRANSCRIPTIONAL REGULATORY PROTEIN"/>
    <property type="match status" value="1"/>
</dbReference>
<dbReference type="Proteomes" id="UP000320216">
    <property type="component" value="Chromosome"/>
</dbReference>
<dbReference type="AlphaFoldDB" id="A0A5B8LYY3"/>
<name>A0A5B8LYY3_9MICO</name>
<dbReference type="InterPro" id="IPR011991">
    <property type="entry name" value="ArsR-like_HTH"/>
</dbReference>
<reference evidence="3 4" key="1">
    <citation type="submission" date="2019-07" db="EMBL/GenBank/DDBJ databases">
        <title>Full genome sequence of Humibacter sp. WJ7-1.</title>
        <authorList>
            <person name="Im W.-T."/>
        </authorList>
    </citation>
    <scope>NUCLEOTIDE SEQUENCE [LARGE SCALE GENOMIC DNA]</scope>
    <source>
        <strain evidence="3 4">WJ7-1</strain>
    </source>
</reference>
<dbReference type="InterPro" id="IPR001845">
    <property type="entry name" value="HTH_ArsR_DNA-bd_dom"/>
</dbReference>
<dbReference type="SMART" id="SM00418">
    <property type="entry name" value="HTH_ARSR"/>
    <property type="match status" value="1"/>
</dbReference>
<dbReference type="KEGG" id="huw:FPZ11_00935"/>
<accession>A0A5B8LYY3</accession>
<dbReference type="Gene3D" id="1.10.10.10">
    <property type="entry name" value="Winged helix-like DNA-binding domain superfamily/Winged helix DNA-binding domain"/>
    <property type="match status" value="1"/>
</dbReference>
<dbReference type="PANTHER" id="PTHR38600:SF2">
    <property type="entry name" value="SLL0088 PROTEIN"/>
    <property type="match status" value="1"/>
</dbReference>